<evidence type="ECO:0000256" key="1">
    <source>
        <dbReference type="SAM" id="MobiDB-lite"/>
    </source>
</evidence>
<reference evidence="2" key="1">
    <citation type="journal article" date="2013" name="Nat. Commun.">
        <title>Whole-genome sequencing of Oryza brachyantha reveals mechanisms underlying Oryza genome evolution.</title>
        <authorList>
            <person name="Chen J."/>
            <person name="Huang Q."/>
            <person name="Gao D."/>
            <person name="Wang J."/>
            <person name="Lang Y."/>
            <person name="Liu T."/>
            <person name="Li B."/>
            <person name="Bai Z."/>
            <person name="Luis Goicoechea J."/>
            <person name="Liang C."/>
            <person name="Chen C."/>
            <person name="Zhang W."/>
            <person name="Sun S."/>
            <person name="Liao Y."/>
            <person name="Zhang X."/>
            <person name="Yang L."/>
            <person name="Song C."/>
            <person name="Wang M."/>
            <person name="Shi J."/>
            <person name="Liu G."/>
            <person name="Liu J."/>
            <person name="Zhou H."/>
            <person name="Zhou W."/>
            <person name="Yu Q."/>
            <person name="An N."/>
            <person name="Chen Y."/>
            <person name="Cai Q."/>
            <person name="Wang B."/>
            <person name="Liu B."/>
            <person name="Min J."/>
            <person name="Huang Y."/>
            <person name="Wu H."/>
            <person name="Li Z."/>
            <person name="Zhang Y."/>
            <person name="Yin Y."/>
            <person name="Song W."/>
            <person name="Jiang J."/>
            <person name="Jackson S.A."/>
            <person name="Wing R.A."/>
            <person name="Wang J."/>
            <person name="Chen M."/>
        </authorList>
    </citation>
    <scope>NUCLEOTIDE SEQUENCE [LARGE SCALE GENOMIC DNA]</scope>
    <source>
        <strain evidence="2">cv. IRGC 101232</strain>
    </source>
</reference>
<evidence type="ECO:0000313" key="2">
    <source>
        <dbReference type="EnsemblPlants" id="OB05G16680.1"/>
    </source>
</evidence>
<dbReference type="AlphaFoldDB" id="J3M4Z4"/>
<keyword evidence="3" id="KW-1185">Reference proteome</keyword>
<dbReference type="EnsemblPlants" id="OB05G16680.1">
    <property type="protein sequence ID" value="OB05G16680.1"/>
    <property type="gene ID" value="OB05G16680"/>
</dbReference>
<dbReference type="Gramene" id="OB05G16680.1">
    <property type="protein sequence ID" value="OB05G16680.1"/>
    <property type="gene ID" value="OB05G16680"/>
</dbReference>
<name>J3M4Z4_ORYBR</name>
<accession>J3M4Z4</accession>
<dbReference type="HOGENOM" id="CLU_1157939_0_0_1"/>
<feature type="compositionally biased region" description="Basic and acidic residues" evidence="1">
    <location>
        <begin position="72"/>
        <end position="83"/>
    </location>
</feature>
<proteinExistence type="predicted"/>
<sequence>MASHAIIGGVAALSCHANMSCHTTDICVAALSCHTIGIGVAKKFSFEKILPGGLVIKLLAKKVYLIKKFDRNSRGGDDSRRGDGATTEYGARSGHDWDGRGARGGGDTCWMGISCCRQGEVMMAGDWGMRWASGSHRSVEGVVGCRRLGGHRGMRQGGDQEVAEECIRVFTGARKKLRVAGTLSALVEGRCPGCVVGAHQGADGRQAVGRLPGHAEGATVMKEMSDGEEGKKKIPLISFP</sequence>
<feature type="region of interest" description="Disordered" evidence="1">
    <location>
        <begin position="72"/>
        <end position="97"/>
    </location>
</feature>
<reference evidence="2" key="2">
    <citation type="submission" date="2013-04" db="UniProtKB">
        <authorList>
            <consortium name="EnsemblPlants"/>
        </authorList>
    </citation>
    <scope>IDENTIFICATION</scope>
</reference>
<evidence type="ECO:0000313" key="3">
    <source>
        <dbReference type="Proteomes" id="UP000006038"/>
    </source>
</evidence>
<protein>
    <submittedName>
        <fullName evidence="2">Uncharacterized protein</fullName>
    </submittedName>
</protein>
<dbReference type="Proteomes" id="UP000006038">
    <property type="component" value="Chromosome 5"/>
</dbReference>
<organism evidence="2">
    <name type="scientific">Oryza brachyantha</name>
    <name type="common">malo sina</name>
    <dbReference type="NCBI Taxonomy" id="4533"/>
    <lineage>
        <taxon>Eukaryota</taxon>
        <taxon>Viridiplantae</taxon>
        <taxon>Streptophyta</taxon>
        <taxon>Embryophyta</taxon>
        <taxon>Tracheophyta</taxon>
        <taxon>Spermatophyta</taxon>
        <taxon>Magnoliopsida</taxon>
        <taxon>Liliopsida</taxon>
        <taxon>Poales</taxon>
        <taxon>Poaceae</taxon>
        <taxon>BOP clade</taxon>
        <taxon>Oryzoideae</taxon>
        <taxon>Oryzeae</taxon>
        <taxon>Oryzinae</taxon>
        <taxon>Oryza</taxon>
    </lineage>
</organism>